<dbReference type="PANTHER" id="PTHR19303:SF73">
    <property type="entry name" value="PROTEIN PDC2"/>
    <property type="match status" value="1"/>
</dbReference>
<dbReference type="InterPro" id="IPR050863">
    <property type="entry name" value="CenT-Element_Derived"/>
</dbReference>
<dbReference type="InterPro" id="IPR004875">
    <property type="entry name" value="DDE_SF_endonuclease_dom"/>
</dbReference>
<proteinExistence type="predicted"/>
<organism evidence="2 3">
    <name type="scientific">Peronospora matthiolae</name>
    <dbReference type="NCBI Taxonomy" id="2874970"/>
    <lineage>
        <taxon>Eukaryota</taxon>
        <taxon>Sar</taxon>
        <taxon>Stramenopiles</taxon>
        <taxon>Oomycota</taxon>
        <taxon>Peronosporomycetes</taxon>
        <taxon>Peronosporales</taxon>
        <taxon>Peronosporaceae</taxon>
        <taxon>Peronospora</taxon>
    </lineage>
</organism>
<feature type="domain" description="DDE-1" evidence="1">
    <location>
        <begin position="1"/>
        <end position="92"/>
    </location>
</feature>
<accession>A0AAV1TK36</accession>
<dbReference type="GO" id="GO:0003677">
    <property type="term" value="F:DNA binding"/>
    <property type="evidence" value="ECO:0007669"/>
    <property type="project" value="TreeGrafter"/>
</dbReference>
<evidence type="ECO:0000313" key="2">
    <source>
        <dbReference type="EMBL" id="CAK7922788.1"/>
    </source>
</evidence>
<sequence length="257" mass="28019">MDNAPSHVTLDLVLTNVTVQALPPSTTSKVQPMDAGIIAAFKRHYRRLHLHNALDRDDAGAADLYKVDQVTAMRWSLMAWSEISSTTIANCFKHTGLVNGPTSPAVEGGASAGEIQQPVQQDADLVDKEEQQVEKDLESALQRLPLRNPMSIASLLNPVDEEPTAHAELSDAEIINLVQDAEEVEEGEAEEEVVTHSISEKLSALALSISSLIYPRNETAPPAALFKPNFVVLIQVNHTGFMAKIGSRMLQTIFIYS</sequence>
<gene>
    <name evidence="2" type="ORF">PM001_LOCUS7959</name>
</gene>
<dbReference type="PANTHER" id="PTHR19303">
    <property type="entry name" value="TRANSPOSON"/>
    <property type="match status" value="1"/>
</dbReference>
<comment type="caution">
    <text evidence="2">The sequence shown here is derived from an EMBL/GenBank/DDBJ whole genome shotgun (WGS) entry which is preliminary data.</text>
</comment>
<evidence type="ECO:0000313" key="3">
    <source>
        <dbReference type="Proteomes" id="UP001162060"/>
    </source>
</evidence>
<dbReference type="Pfam" id="PF03184">
    <property type="entry name" value="DDE_1"/>
    <property type="match status" value="1"/>
</dbReference>
<reference evidence="2" key="1">
    <citation type="submission" date="2024-01" db="EMBL/GenBank/DDBJ databases">
        <authorList>
            <person name="Webb A."/>
        </authorList>
    </citation>
    <scope>NUCLEOTIDE SEQUENCE</scope>
    <source>
        <strain evidence="2">Pm1</strain>
    </source>
</reference>
<protein>
    <recommendedName>
        <fullName evidence="1">DDE-1 domain-containing protein</fullName>
    </recommendedName>
</protein>
<dbReference type="AlphaFoldDB" id="A0AAV1TK36"/>
<evidence type="ECO:0000259" key="1">
    <source>
        <dbReference type="Pfam" id="PF03184"/>
    </source>
</evidence>
<dbReference type="EMBL" id="CAKLBY020000066">
    <property type="protein sequence ID" value="CAK7922788.1"/>
    <property type="molecule type" value="Genomic_DNA"/>
</dbReference>
<dbReference type="Proteomes" id="UP001162060">
    <property type="component" value="Unassembled WGS sequence"/>
</dbReference>
<dbReference type="GO" id="GO:0005634">
    <property type="term" value="C:nucleus"/>
    <property type="evidence" value="ECO:0007669"/>
    <property type="project" value="TreeGrafter"/>
</dbReference>
<name>A0AAV1TK36_9STRA</name>